<dbReference type="PANTHER" id="PTHR16515">
    <property type="entry name" value="PR DOMAIN ZINC FINGER PROTEIN"/>
    <property type="match status" value="1"/>
</dbReference>
<keyword evidence="4 7" id="KW-0863">Zinc-finger</keyword>
<dbReference type="InterPro" id="IPR050331">
    <property type="entry name" value="Zinc_finger"/>
</dbReference>
<gene>
    <name evidence="9" type="ORF">SteCoe_9610</name>
</gene>
<dbReference type="PROSITE" id="PS00028">
    <property type="entry name" value="ZINC_FINGER_C2H2_1"/>
    <property type="match status" value="2"/>
</dbReference>
<dbReference type="PROSITE" id="PS50157">
    <property type="entry name" value="ZINC_FINGER_C2H2_2"/>
    <property type="match status" value="3"/>
</dbReference>
<evidence type="ECO:0000256" key="6">
    <source>
        <dbReference type="ARBA" id="ARBA00023242"/>
    </source>
</evidence>
<dbReference type="Gene3D" id="3.30.160.60">
    <property type="entry name" value="Classic Zinc Finger"/>
    <property type="match status" value="2"/>
</dbReference>
<dbReference type="AlphaFoldDB" id="A0A1R2CHJ8"/>
<evidence type="ECO:0000313" key="9">
    <source>
        <dbReference type="EMBL" id="OMJ88481.1"/>
    </source>
</evidence>
<dbReference type="InterPro" id="IPR013087">
    <property type="entry name" value="Znf_C2H2_type"/>
</dbReference>
<evidence type="ECO:0000259" key="8">
    <source>
        <dbReference type="PROSITE" id="PS50157"/>
    </source>
</evidence>
<protein>
    <recommendedName>
        <fullName evidence="8">C2H2-type domain-containing protein</fullName>
    </recommendedName>
</protein>
<comment type="caution">
    <text evidence="9">The sequence shown here is derived from an EMBL/GenBank/DDBJ whole genome shotgun (WGS) entry which is preliminary data.</text>
</comment>
<evidence type="ECO:0000256" key="5">
    <source>
        <dbReference type="ARBA" id="ARBA00022833"/>
    </source>
</evidence>
<sequence length="147" mass="17181">MESKYHCNGCSKSFSTEETLSKHKNVCKTSSIKFKCSYCNKMLSSKQNLKEHEFTHTGELPYICKSPGCGLRFRQGSVLSAHKRIHNTIERYINQEKHHWVKLTDILHDIKETEIEITEERLEVIELPPIKGPQKFILKIVFDKFNI</sequence>
<evidence type="ECO:0000256" key="7">
    <source>
        <dbReference type="PROSITE-ProRule" id="PRU00042"/>
    </source>
</evidence>
<dbReference type="GO" id="GO:0008270">
    <property type="term" value="F:zinc ion binding"/>
    <property type="evidence" value="ECO:0007669"/>
    <property type="project" value="UniProtKB-KW"/>
</dbReference>
<dbReference type="OrthoDB" id="6077919at2759"/>
<evidence type="ECO:0000256" key="2">
    <source>
        <dbReference type="ARBA" id="ARBA00022723"/>
    </source>
</evidence>
<dbReference type="GO" id="GO:0005634">
    <property type="term" value="C:nucleus"/>
    <property type="evidence" value="ECO:0007669"/>
    <property type="project" value="UniProtKB-SubCell"/>
</dbReference>
<accession>A0A1R2CHJ8</accession>
<reference evidence="9 10" key="1">
    <citation type="submission" date="2016-11" db="EMBL/GenBank/DDBJ databases">
        <title>The macronuclear genome of Stentor coeruleus: a giant cell with tiny introns.</title>
        <authorList>
            <person name="Slabodnick M."/>
            <person name="Ruby J.G."/>
            <person name="Reiff S.B."/>
            <person name="Swart E.C."/>
            <person name="Gosai S."/>
            <person name="Prabakaran S."/>
            <person name="Witkowska E."/>
            <person name="Larue G.E."/>
            <person name="Fisher S."/>
            <person name="Freeman R.M."/>
            <person name="Gunawardena J."/>
            <person name="Chu W."/>
            <person name="Stover N.A."/>
            <person name="Gregory B.D."/>
            <person name="Nowacki M."/>
            <person name="Derisi J."/>
            <person name="Roy S.W."/>
            <person name="Marshall W.F."/>
            <person name="Sood P."/>
        </authorList>
    </citation>
    <scope>NUCLEOTIDE SEQUENCE [LARGE SCALE GENOMIC DNA]</scope>
    <source>
        <strain evidence="9">WM001</strain>
    </source>
</reference>
<dbReference type="Proteomes" id="UP000187209">
    <property type="component" value="Unassembled WGS sequence"/>
</dbReference>
<keyword evidence="2" id="KW-0479">Metal-binding</keyword>
<proteinExistence type="predicted"/>
<dbReference type="SMART" id="SM00355">
    <property type="entry name" value="ZnF_C2H2"/>
    <property type="match status" value="3"/>
</dbReference>
<keyword evidence="3" id="KW-0677">Repeat</keyword>
<evidence type="ECO:0000256" key="3">
    <source>
        <dbReference type="ARBA" id="ARBA00022737"/>
    </source>
</evidence>
<dbReference type="SUPFAM" id="SSF57667">
    <property type="entry name" value="beta-beta-alpha zinc fingers"/>
    <property type="match status" value="2"/>
</dbReference>
<keyword evidence="10" id="KW-1185">Reference proteome</keyword>
<feature type="domain" description="C2H2-type" evidence="8">
    <location>
        <begin position="34"/>
        <end position="61"/>
    </location>
</feature>
<evidence type="ECO:0000256" key="4">
    <source>
        <dbReference type="ARBA" id="ARBA00022771"/>
    </source>
</evidence>
<dbReference type="Pfam" id="PF00096">
    <property type="entry name" value="zf-C2H2"/>
    <property type="match status" value="2"/>
</dbReference>
<feature type="domain" description="C2H2-type" evidence="8">
    <location>
        <begin position="5"/>
        <end position="26"/>
    </location>
</feature>
<feature type="domain" description="C2H2-type" evidence="8">
    <location>
        <begin position="62"/>
        <end position="91"/>
    </location>
</feature>
<organism evidence="9 10">
    <name type="scientific">Stentor coeruleus</name>
    <dbReference type="NCBI Taxonomy" id="5963"/>
    <lineage>
        <taxon>Eukaryota</taxon>
        <taxon>Sar</taxon>
        <taxon>Alveolata</taxon>
        <taxon>Ciliophora</taxon>
        <taxon>Postciliodesmatophora</taxon>
        <taxon>Heterotrichea</taxon>
        <taxon>Heterotrichida</taxon>
        <taxon>Stentoridae</taxon>
        <taxon>Stentor</taxon>
    </lineage>
</organism>
<name>A0A1R2CHJ8_9CILI</name>
<comment type="subcellular location">
    <subcellularLocation>
        <location evidence="1">Nucleus</location>
    </subcellularLocation>
</comment>
<keyword evidence="6" id="KW-0539">Nucleus</keyword>
<keyword evidence="5" id="KW-0862">Zinc</keyword>
<dbReference type="PANTHER" id="PTHR16515:SF49">
    <property type="entry name" value="GASTRULA ZINC FINGER PROTEIN XLCGF49.1-LIKE-RELATED"/>
    <property type="match status" value="1"/>
</dbReference>
<dbReference type="InterPro" id="IPR036236">
    <property type="entry name" value="Znf_C2H2_sf"/>
</dbReference>
<dbReference type="EMBL" id="MPUH01000150">
    <property type="protein sequence ID" value="OMJ88481.1"/>
    <property type="molecule type" value="Genomic_DNA"/>
</dbReference>
<dbReference type="GO" id="GO:0010468">
    <property type="term" value="P:regulation of gene expression"/>
    <property type="evidence" value="ECO:0007669"/>
    <property type="project" value="TreeGrafter"/>
</dbReference>
<dbReference type="FunFam" id="3.30.160.60:FF:000446">
    <property type="entry name" value="Zinc finger protein"/>
    <property type="match status" value="1"/>
</dbReference>
<evidence type="ECO:0000256" key="1">
    <source>
        <dbReference type="ARBA" id="ARBA00004123"/>
    </source>
</evidence>
<evidence type="ECO:0000313" key="10">
    <source>
        <dbReference type="Proteomes" id="UP000187209"/>
    </source>
</evidence>